<proteinExistence type="predicted"/>
<evidence type="ECO:0000313" key="2">
    <source>
        <dbReference type="Proteomes" id="UP001214301"/>
    </source>
</evidence>
<organism evidence="1 2">
    <name type="scientific">Pseudomonas capeferrum</name>
    <dbReference type="NCBI Taxonomy" id="1495066"/>
    <lineage>
        <taxon>Bacteria</taxon>
        <taxon>Pseudomonadati</taxon>
        <taxon>Pseudomonadota</taxon>
        <taxon>Gammaproteobacteria</taxon>
        <taxon>Pseudomonadales</taxon>
        <taxon>Pseudomonadaceae</taxon>
        <taxon>Pseudomonas</taxon>
    </lineage>
</organism>
<evidence type="ECO:0000313" key="1">
    <source>
        <dbReference type="EMBL" id="WCH97889.1"/>
    </source>
</evidence>
<keyword evidence="2" id="KW-1185">Reference proteome</keyword>
<gene>
    <name evidence="1" type="ORF">PMC74_13905</name>
</gene>
<sequence length="172" mass="19793">MALDDLAQILEDHFSPKARDITRFAGTGYSFEEWFNWEQFIAFTAREFECNPKPGYKRHFAEHASSSSQLGDLAIWAKDGTSWLVETSLVHAYTLNKWKTKILEDRRKLQGAVGPKVRKVQLILLCSDVETDLQAKWAYWFEGMPFWAAPDAKKCLSDGEQGEVCLLLWEVE</sequence>
<name>A0ABY7R277_9PSED</name>
<reference evidence="1 2" key="1">
    <citation type="journal article" date="2020" name="Front. Microbiol.">
        <title>Toward Biorecycling: Isolation of a Soil Bacterium That Grows on a Polyurethane Oligomer and Monomer.</title>
        <authorList>
            <person name="Espinosa M.J.C."/>
            <person name="Blanco A.C."/>
            <person name="Schmidgall T."/>
            <person name="Atanasoff-Kardjalieff A.K."/>
            <person name="Kappelmeyer U."/>
            <person name="Tischler D."/>
            <person name="Pieper D.H."/>
            <person name="Heipieper H.J."/>
            <person name="Eberlein C."/>
        </authorList>
    </citation>
    <scope>NUCLEOTIDE SEQUENCE [LARGE SCALE GENOMIC DNA]</scope>
    <source>
        <strain evidence="1 2">TDA1</strain>
    </source>
</reference>
<protein>
    <submittedName>
        <fullName evidence="1">Uncharacterized protein</fullName>
    </submittedName>
</protein>
<dbReference type="Proteomes" id="UP001214301">
    <property type="component" value="Chromosome"/>
</dbReference>
<dbReference type="RefSeq" id="WP_047583055.1">
    <property type="nucleotide sequence ID" value="NZ_CP116669.1"/>
</dbReference>
<accession>A0ABY7R277</accession>
<dbReference type="EMBL" id="CP116669">
    <property type="protein sequence ID" value="WCH97889.1"/>
    <property type="molecule type" value="Genomic_DNA"/>
</dbReference>